<dbReference type="SMART" id="SM00347">
    <property type="entry name" value="HTH_MARR"/>
    <property type="match status" value="1"/>
</dbReference>
<dbReference type="RefSeq" id="WP_083087675.1">
    <property type="nucleotide sequence ID" value="NZ_AP022583.1"/>
</dbReference>
<dbReference type="EMBL" id="MVIC01000016">
    <property type="protein sequence ID" value="ORB14598.1"/>
    <property type="molecule type" value="Genomic_DNA"/>
</dbReference>
<accession>A0A7I7PHE5</accession>
<evidence type="ECO:0000313" key="3">
    <source>
        <dbReference type="EMBL" id="ORB14598.1"/>
    </source>
</evidence>
<dbReference type="PANTHER" id="PTHR33164:SF89">
    <property type="entry name" value="MARR FAMILY REGULATORY PROTEIN"/>
    <property type="match status" value="1"/>
</dbReference>
<dbReference type="OrthoDB" id="4462574at2"/>
<evidence type="ECO:0000313" key="2">
    <source>
        <dbReference type="EMBL" id="BBY07992.1"/>
    </source>
</evidence>
<dbReference type="Pfam" id="PF12802">
    <property type="entry name" value="MarR_2"/>
    <property type="match status" value="1"/>
</dbReference>
<dbReference type="Proteomes" id="UP000466894">
    <property type="component" value="Chromosome"/>
</dbReference>
<sequence>MRALSVPDYSQSVGFLLRQLGCYSSTVFAEQLATIHLTAAHAGMLRAIAAQPGRSQHDLSAFLGLVPGRLVGYLDDLEERGYIERRRSTGDRRRNALHVTEAGRKLMRKVAGLAREHDDQLTAGLDPEKCCAFRDLLSTVAQQLGLTPHTDPGYHALDRWVTHARR</sequence>
<feature type="domain" description="HTH marR-type" evidence="1">
    <location>
        <begin position="1"/>
        <end position="142"/>
    </location>
</feature>
<reference evidence="2" key="3">
    <citation type="submission" date="2020-02" db="EMBL/GenBank/DDBJ databases">
        <authorList>
            <person name="Matsumoto Y."/>
            <person name="Motooka D."/>
            <person name="Nakamura S."/>
        </authorList>
    </citation>
    <scope>NUCLEOTIDE SEQUENCE</scope>
    <source>
        <strain evidence="2">JCM 16367</strain>
    </source>
</reference>
<name>A0A7I7PHE5_9MYCO</name>
<dbReference type="SUPFAM" id="SSF46785">
    <property type="entry name" value="Winged helix' DNA-binding domain"/>
    <property type="match status" value="1"/>
</dbReference>
<keyword evidence="4" id="KW-1185">Reference proteome</keyword>
<dbReference type="AlphaFoldDB" id="A0A7I7PHE5"/>
<dbReference type="EMBL" id="AP022583">
    <property type="protein sequence ID" value="BBY07992.1"/>
    <property type="molecule type" value="Genomic_DNA"/>
</dbReference>
<dbReference type="InterPro" id="IPR036390">
    <property type="entry name" value="WH_DNA-bd_sf"/>
</dbReference>
<evidence type="ECO:0000313" key="5">
    <source>
        <dbReference type="Proteomes" id="UP000466894"/>
    </source>
</evidence>
<evidence type="ECO:0000313" key="4">
    <source>
        <dbReference type="Proteomes" id="UP000192374"/>
    </source>
</evidence>
<dbReference type="GO" id="GO:0006950">
    <property type="term" value="P:response to stress"/>
    <property type="evidence" value="ECO:0007669"/>
    <property type="project" value="TreeGrafter"/>
</dbReference>
<reference evidence="2 5" key="2">
    <citation type="journal article" date="2019" name="Emerg. Microbes Infect.">
        <title>Comprehensive subspecies identification of 175 nontuberculous mycobacteria species based on 7547 genomic profiles.</title>
        <authorList>
            <person name="Matsumoto Y."/>
            <person name="Kinjo T."/>
            <person name="Motooka D."/>
            <person name="Nabeya D."/>
            <person name="Jung N."/>
            <person name="Uechi K."/>
            <person name="Horii T."/>
            <person name="Iida T."/>
            <person name="Fujita J."/>
            <person name="Nakamura S."/>
        </authorList>
    </citation>
    <scope>NUCLEOTIDE SEQUENCE [LARGE SCALE GENOMIC DNA]</scope>
    <source>
        <strain evidence="2 5">JCM 16367</strain>
    </source>
</reference>
<dbReference type="PANTHER" id="PTHR33164">
    <property type="entry name" value="TRANSCRIPTIONAL REGULATOR, MARR FAMILY"/>
    <property type="match status" value="1"/>
</dbReference>
<dbReference type="PRINTS" id="PR00598">
    <property type="entry name" value="HTHMARR"/>
</dbReference>
<proteinExistence type="predicted"/>
<dbReference type="InterPro" id="IPR000835">
    <property type="entry name" value="HTH_MarR-typ"/>
</dbReference>
<dbReference type="GO" id="GO:0003700">
    <property type="term" value="F:DNA-binding transcription factor activity"/>
    <property type="evidence" value="ECO:0007669"/>
    <property type="project" value="InterPro"/>
</dbReference>
<organism evidence="2 5">
    <name type="scientific">Mycobacterium noviomagense</name>
    <dbReference type="NCBI Taxonomy" id="459858"/>
    <lineage>
        <taxon>Bacteria</taxon>
        <taxon>Bacillati</taxon>
        <taxon>Actinomycetota</taxon>
        <taxon>Actinomycetes</taxon>
        <taxon>Mycobacteriales</taxon>
        <taxon>Mycobacteriaceae</taxon>
        <taxon>Mycobacterium</taxon>
    </lineage>
</organism>
<dbReference type="Proteomes" id="UP000192374">
    <property type="component" value="Unassembled WGS sequence"/>
</dbReference>
<dbReference type="InterPro" id="IPR039422">
    <property type="entry name" value="MarR/SlyA-like"/>
</dbReference>
<reference evidence="3 4" key="1">
    <citation type="submission" date="2017-02" db="EMBL/GenBank/DDBJ databases">
        <title>The new phylogeny of genus Mycobacterium.</title>
        <authorList>
            <person name="Tortoli E."/>
            <person name="Trovato A."/>
            <person name="Cirillo D.M."/>
        </authorList>
    </citation>
    <scope>NUCLEOTIDE SEQUENCE [LARGE SCALE GENOMIC DNA]</scope>
    <source>
        <strain evidence="3 4">DSM 45145</strain>
    </source>
</reference>
<dbReference type="PROSITE" id="PS50995">
    <property type="entry name" value="HTH_MARR_2"/>
    <property type="match status" value="1"/>
</dbReference>
<dbReference type="InterPro" id="IPR036388">
    <property type="entry name" value="WH-like_DNA-bd_sf"/>
</dbReference>
<dbReference type="KEGG" id="mnv:MNVI_33100"/>
<dbReference type="Gene3D" id="1.10.10.10">
    <property type="entry name" value="Winged helix-like DNA-binding domain superfamily/Winged helix DNA-binding domain"/>
    <property type="match status" value="1"/>
</dbReference>
<gene>
    <name evidence="3" type="ORF">BST37_10605</name>
    <name evidence="2" type="ORF">MNVI_33100</name>
</gene>
<evidence type="ECO:0000259" key="1">
    <source>
        <dbReference type="PROSITE" id="PS50995"/>
    </source>
</evidence>
<protein>
    <recommendedName>
        <fullName evidence="1">HTH marR-type domain-containing protein</fullName>
    </recommendedName>
</protein>